<sequence length="111" mass="12703">MGMFDEVNFSYRMPDGFESNGFQTKDLDCLMDSYTITKAGRLVLDSVSVQVERPLGDVNFTGTLNVYDTAFLTRQWHEYDLEFVDGTLVAIRCKNQPGRLLFDPAQYIDEV</sequence>
<protein>
    <submittedName>
        <fullName evidence="1">Uncharacterized protein</fullName>
    </submittedName>
</protein>
<accession>A0A2T6GBI8</accession>
<dbReference type="AlphaFoldDB" id="A0A2T6GBI8"/>
<name>A0A2T6GBI8_9PSED</name>
<dbReference type="EMBL" id="PYJM01000012">
    <property type="protein sequence ID" value="PUA41519.1"/>
    <property type="molecule type" value="Genomic_DNA"/>
</dbReference>
<evidence type="ECO:0000313" key="1">
    <source>
        <dbReference type="EMBL" id="PUA41519.1"/>
    </source>
</evidence>
<evidence type="ECO:0000313" key="2">
    <source>
        <dbReference type="Proteomes" id="UP000244178"/>
    </source>
</evidence>
<organism evidence="1 2">
    <name type="scientific">Pseudomonas protegens</name>
    <dbReference type="NCBI Taxonomy" id="380021"/>
    <lineage>
        <taxon>Bacteria</taxon>
        <taxon>Pseudomonadati</taxon>
        <taxon>Pseudomonadota</taxon>
        <taxon>Gammaproteobacteria</taxon>
        <taxon>Pseudomonadales</taxon>
        <taxon>Pseudomonadaceae</taxon>
        <taxon>Pseudomonas</taxon>
    </lineage>
</organism>
<reference evidence="1 2" key="1">
    <citation type="submission" date="2018-03" db="EMBL/GenBank/DDBJ databases">
        <title>Draft genome sequence of the plant growth promoting rhizobacterium Pseudomonas protegens strain BNJ-SS-45 isolated from wheat (Triticum aestivum) rhizosphere.</title>
        <authorList>
            <person name="Bajpai A."/>
            <person name="Shende K."/>
            <person name="Meena N."/>
            <person name="Upadhyayula S.R."/>
            <person name="Suravajhala P."/>
            <person name="Medicherla K.M."/>
            <person name="Johri B.N."/>
        </authorList>
    </citation>
    <scope>NUCLEOTIDE SEQUENCE [LARGE SCALE GENOMIC DNA]</scope>
    <source>
        <strain evidence="1 2">BNJ-SS-45</strain>
    </source>
</reference>
<dbReference type="Proteomes" id="UP000244178">
    <property type="component" value="Unassembled WGS sequence"/>
</dbReference>
<comment type="caution">
    <text evidence="1">The sequence shown here is derived from an EMBL/GenBank/DDBJ whole genome shotgun (WGS) entry which is preliminary data.</text>
</comment>
<gene>
    <name evidence="1" type="ORF">C5U62_31640</name>
</gene>
<proteinExistence type="predicted"/>